<comment type="caution">
    <text evidence="2">The sequence shown here is derived from an EMBL/GenBank/DDBJ whole genome shotgun (WGS) entry which is preliminary data.</text>
</comment>
<evidence type="ECO:0000256" key="1">
    <source>
        <dbReference type="SAM" id="Phobius"/>
    </source>
</evidence>
<organism evidence="2 3">
    <name type="scientific">Methylorubrum rhodinum</name>
    <dbReference type="NCBI Taxonomy" id="29428"/>
    <lineage>
        <taxon>Bacteria</taxon>
        <taxon>Pseudomonadati</taxon>
        <taxon>Pseudomonadota</taxon>
        <taxon>Alphaproteobacteria</taxon>
        <taxon>Hyphomicrobiales</taxon>
        <taxon>Methylobacteriaceae</taxon>
        <taxon>Methylorubrum</taxon>
    </lineage>
</organism>
<proteinExistence type="predicted"/>
<name>A0A840ZR37_9HYPH</name>
<keyword evidence="1" id="KW-0812">Transmembrane</keyword>
<feature type="transmembrane region" description="Helical" evidence="1">
    <location>
        <begin position="21"/>
        <end position="40"/>
    </location>
</feature>
<keyword evidence="1" id="KW-0472">Membrane</keyword>
<protein>
    <submittedName>
        <fullName evidence="2">Uncharacterized protein YdcH (DUF465 family)</fullName>
    </submittedName>
</protein>
<keyword evidence="3" id="KW-1185">Reference proteome</keyword>
<evidence type="ECO:0000313" key="3">
    <source>
        <dbReference type="Proteomes" id="UP000583454"/>
    </source>
</evidence>
<keyword evidence="1" id="KW-1133">Transmembrane helix</keyword>
<reference evidence="2 3" key="1">
    <citation type="submission" date="2020-08" db="EMBL/GenBank/DDBJ databases">
        <title>Genomic Encyclopedia of Type Strains, Phase IV (KMG-IV): sequencing the most valuable type-strain genomes for metagenomic binning, comparative biology and taxonomic classification.</title>
        <authorList>
            <person name="Goeker M."/>
        </authorList>
    </citation>
    <scope>NUCLEOTIDE SEQUENCE [LARGE SCALE GENOMIC DNA]</scope>
    <source>
        <strain evidence="2 3">DSM 2163</strain>
    </source>
</reference>
<sequence>MFLRRLFRSPTVGNIADWTSLVTVAVPLIGGGAFLTWAASSIDLVMQHGWGAVVFVSIGTICLVALASSAAAFAYRAIRPFKYTNPILINSSTNHQNSDTYIQAAENFKNLQHNIDYLALEKMNQLDHDISRIETHMLLIAKSLGYNTSDLISAATTSESLNHNITEKITMLSNKIKATHDDLIKTHKELNVNISVLRSDVVTLNEDHVKLKKDIMYILRAKDDLKYFDAGVEEIDRIAERLTDPLSKSEIYGQWQDWASEFDRLKSRINLNCRHAGYYGGAKSQIFGINPDLYKSQNWKFNFDGMSDDQKHDYKTFRIIMSNFEREKSAMRSVIYEAAHGSV</sequence>
<dbReference type="RefSeq" id="WP_183572637.1">
    <property type="nucleotide sequence ID" value="NZ_JACHOP010000024.1"/>
</dbReference>
<dbReference type="Proteomes" id="UP000583454">
    <property type="component" value="Unassembled WGS sequence"/>
</dbReference>
<feature type="transmembrane region" description="Helical" evidence="1">
    <location>
        <begin position="52"/>
        <end position="75"/>
    </location>
</feature>
<dbReference type="EMBL" id="JACHOP010000024">
    <property type="protein sequence ID" value="MBB5759508.1"/>
    <property type="molecule type" value="Genomic_DNA"/>
</dbReference>
<dbReference type="AlphaFoldDB" id="A0A840ZR37"/>
<evidence type="ECO:0000313" key="2">
    <source>
        <dbReference type="EMBL" id="MBB5759508.1"/>
    </source>
</evidence>
<gene>
    <name evidence="2" type="ORF">HNR00_004242</name>
</gene>
<accession>A0A840ZR37</accession>